<dbReference type="Gene3D" id="3.10.580.10">
    <property type="entry name" value="CBS-domain"/>
    <property type="match status" value="1"/>
</dbReference>
<feature type="domain" description="CBS" evidence="4">
    <location>
        <begin position="93"/>
        <end position="149"/>
    </location>
</feature>
<name>A0A917UCC1_9ACTN</name>
<feature type="domain" description="CBS" evidence="4">
    <location>
        <begin position="10"/>
        <end position="67"/>
    </location>
</feature>
<proteinExistence type="predicted"/>
<dbReference type="AlphaFoldDB" id="A0A917UCC1"/>
<keyword evidence="6" id="KW-1185">Reference proteome</keyword>
<dbReference type="RefSeq" id="WP_190255495.1">
    <property type="nucleotide sequence ID" value="NZ_BMPI01000057.1"/>
</dbReference>
<dbReference type="SMART" id="SM00116">
    <property type="entry name" value="CBS"/>
    <property type="match status" value="2"/>
</dbReference>
<reference evidence="5" key="1">
    <citation type="journal article" date="2014" name="Int. J. Syst. Evol. Microbiol.">
        <title>Complete genome sequence of Corynebacterium casei LMG S-19264T (=DSM 44701T), isolated from a smear-ripened cheese.</title>
        <authorList>
            <consortium name="US DOE Joint Genome Institute (JGI-PGF)"/>
            <person name="Walter F."/>
            <person name="Albersmeier A."/>
            <person name="Kalinowski J."/>
            <person name="Ruckert C."/>
        </authorList>
    </citation>
    <scope>NUCLEOTIDE SEQUENCE</scope>
    <source>
        <strain evidence="5">JCM 19831</strain>
    </source>
</reference>
<keyword evidence="1 2" id="KW-0129">CBS domain</keyword>
<dbReference type="PROSITE" id="PS51371">
    <property type="entry name" value="CBS"/>
    <property type="match status" value="2"/>
</dbReference>
<dbReference type="SUPFAM" id="SSF54631">
    <property type="entry name" value="CBS-domain pair"/>
    <property type="match status" value="1"/>
</dbReference>
<dbReference type="Pfam" id="PF04972">
    <property type="entry name" value="BON"/>
    <property type="match status" value="1"/>
</dbReference>
<evidence type="ECO:0000256" key="2">
    <source>
        <dbReference type="PROSITE-ProRule" id="PRU00703"/>
    </source>
</evidence>
<evidence type="ECO:0008006" key="7">
    <source>
        <dbReference type="Google" id="ProtNLM"/>
    </source>
</evidence>
<accession>A0A917UCC1</accession>
<dbReference type="CDD" id="cd04586">
    <property type="entry name" value="CBS_pair_BON_assoc"/>
    <property type="match status" value="1"/>
</dbReference>
<dbReference type="PANTHER" id="PTHR43080:SF29">
    <property type="entry name" value="OS02G0818000 PROTEIN"/>
    <property type="match status" value="1"/>
</dbReference>
<feature type="domain" description="BON" evidence="3">
    <location>
        <begin position="147"/>
        <end position="215"/>
    </location>
</feature>
<dbReference type="InterPro" id="IPR017080">
    <property type="entry name" value="UCP036990_CBS_BON"/>
</dbReference>
<organism evidence="5 6">
    <name type="scientific">Dactylosporangium sucinum</name>
    <dbReference type="NCBI Taxonomy" id="1424081"/>
    <lineage>
        <taxon>Bacteria</taxon>
        <taxon>Bacillati</taxon>
        <taxon>Actinomycetota</taxon>
        <taxon>Actinomycetes</taxon>
        <taxon>Micromonosporales</taxon>
        <taxon>Micromonosporaceae</taxon>
        <taxon>Dactylosporangium</taxon>
    </lineage>
</organism>
<evidence type="ECO:0000256" key="1">
    <source>
        <dbReference type="ARBA" id="ARBA00023122"/>
    </source>
</evidence>
<dbReference type="Pfam" id="PF00571">
    <property type="entry name" value="CBS"/>
    <property type="match status" value="2"/>
</dbReference>
<evidence type="ECO:0000313" key="6">
    <source>
        <dbReference type="Proteomes" id="UP000642070"/>
    </source>
</evidence>
<dbReference type="InterPro" id="IPR000644">
    <property type="entry name" value="CBS_dom"/>
</dbReference>
<dbReference type="PANTHER" id="PTHR43080">
    <property type="entry name" value="CBS DOMAIN-CONTAINING PROTEIN CBSX3, MITOCHONDRIAL"/>
    <property type="match status" value="1"/>
</dbReference>
<dbReference type="InterPro" id="IPR007055">
    <property type="entry name" value="BON_dom"/>
</dbReference>
<sequence>MQPLLVRDVMTRNVVTVAPGAGYRRIVDLLVEMGVSALPVTGDDRRVLGVVSEADLLHKVEFNGADVHARLFERRRDRVAKEKAGGETAEQLMTGPAVTVSADATLTRAAQLMEHHRVKRLPVVDDDERLVGVVARRDLLRRYLRDDDEIRGAVIDGVLRGVLWLDPMEVVVAVKEGHVTLAGQVDRRSTAQIAVRLVRALDGVVGVTDDLEWGFDDTTVQHRYTFDV</sequence>
<evidence type="ECO:0000259" key="3">
    <source>
        <dbReference type="PROSITE" id="PS50914"/>
    </source>
</evidence>
<dbReference type="PIRSF" id="PIRSF036990">
    <property type="entry name" value="UCP036990_CBS_BON"/>
    <property type="match status" value="1"/>
</dbReference>
<dbReference type="PROSITE" id="PS50914">
    <property type="entry name" value="BON"/>
    <property type="match status" value="1"/>
</dbReference>
<comment type="caution">
    <text evidence="5">The sequence shown here is derived from an EMBL/GenBank/DDBJ whole genome shotgun (WGS) entry which is preliminary data.</text>
</comment>
<dbReference type="InterPro" id="IPR051257">
    <property type="entry name" value="Diverse_CBS-Domain"/>
</dbReference>
<gene>
    <name evidence="5" type="ORF">GCM10007977_082350</name>
</gene>
<dbReference type="Gene3D" id="3.30.1340.30">
    <property type="match status" value="1"/>
</dbReference>
<protein>
    <recommendedName>
        <fullName evidence="7">CBS domain-containing protein</fullName>
    </recommendedName>
</protein>
<reference evidence="5" key="2">
    <citation type="submission" date="2020-09" db="EMBL/GenBank/DDBJ databases">
        <authorList>
            <person name="Sun Q."/>
            <person name="Ohkuma M."/>
        </authorList>
    </citation>
    <scope>NUCLEOTIDE SEQUENCE</scope>
    <source>
        <strain evidence="5">JCM 19831</strain>
    </source>
</reference>
<dbReference type="Proteomes" id="UP000642070">
    <property type="component" value="Unassembled WGS sequence"/>
</dbReference>
<dbReference type="EMBL" id="BMPI01000057">
    <property type="protein sequence ID" value="GGM68085.1"/>
    <property type="molecule type" value="Genomic_DNA"/>
</dbReference>
<evidence type="ECO:0000313" key="5">
    <source>
        <dbReference type="EMBL" id="GGM68085.1"/>
    </source>
</evidence>
<dbReference type="InterPro" id="IPR046342">
    <property type="entry name" value="CBS_dom_sf"/>
</dbReference>
<evidence type="ECO:0000259" key="4">
    <source>
        <dbReference type="PROSITE" id="PS51371"/>
    </source>
</evidence>